<accession>A0A7C3GGF7</accession>
<organism evidence="1">
    <name type="scientific">Thermosulfurimonas dismutans</name>
    <dbReference type="NCBI Taxonomy" id="999894"/>
    <lineage>
        <taxon>Bacteria</taxon>
        <taxon>Pseudomonadati</taxon>
        <taxon>Thermodesulfobacteriota</taxon>
        <taxon>Thermodesulfobacteria</taxon>
        <taxon>Thermodesulfobacteriales</taxon>
        <taxon>Thermodesulfobacteriaceae</taxon>
        <taxon>Thermosulfurimonas</taxon>
    </lineage>
</organism>
<dbReference type="Proteomes" id="UP000886043">
    <property type="component" value="Unassembled WGS sequence"/>
</dbReference>
<dbReference type="AlphaFoldDB" id="A0A7C3GGF7"/>
<name>A0A7C3GGF7_9BACT</name>
<feature type="non-terminal residue" evidence="1">
    <location>
        <position position="96"/>
    </location>
</feature>
<evidence type="ECO:0000313" key="1">
    <source>
        <dbReference type="EMBL" id="HFC97419.1"/>
    </source>
</evidence>
<gene>
    <name evidence="1" type="ORF">ENJ40_03030</name>
</gene>
<dbReference type="EMBL" id="DRMH01000033">
    <property type="protein sequence ID" value="HFC97419.1"/>
    <property type="molecule type" value="Genomic_DNA"/>
</dbReference>
<proteinExistence type="predicted"/>
<sequence length="96" mass="11933">MELEEITLKIPRSVAQGLERRDILFFLVDKALSKLEYYRSRVEIFKRKYGCELEEFQKKVLSQKEDFEKWDELILWEGYERAYREWKRKYEDLKSV</sequence>
<comment type="caution">
    <text evidence="1">The sequence shown here is derived from an EMBL/GenBank/DDBJ whole genome shotgun (WGS) entry which is preliminary data.</text>
</comment>
<reference evidence="1" key="1">
    <citation type="journal article" date="2020" name="mSystems">
        <title>Genome- and Community-Level Interaction Insights into Carbon Utilization and Element Cycling Functions of Hydrothermarchaeota in Hydrothermal Sediment.</title>
        <authorList>
            <person name="Zhou Z."/>
            <person name="Liu Y."/>
            <person name="Xu W."/>
            <person name="Pan J."/>
            <person name="Luo Z.H."/>
            <person name="Li M."/>
        </authorList>
    </citation>
    <scope>NUCLEOTIDE SEQUENCE [LARGE SCALE GENOMIC DNA]</scope>
    <source>
        <strain evidence="1">HyVt-483</strain>
    </source>
</reference>
<protein>
    <submittedName>
        <fullName evidence="1">Uncharacterized protein</fullName>
    </submittedName>
</protein>